<keyword evidence="1" id="KW-0534">Nitrate assimilation</keyword>
<evidence type="ECO:0000313" key="2">
    <source>
        <dbReference type="EMBL" id="SAK80590.1"/>
    </source>
</evidence>
<accession>A0A158CE74</accession>
<dbReference type="SUPFAM" id="SSF89155">
    <property type="entry name" value="TorD-like"/>
    <property type="match status" value="1"/>
</dbReference>
<dbReference type="GO" id="GO:0051131">
    <property type="term" value="P:chaperone-mediated protein complex assembly"/>
    <property type="evidence" value="ECO:0007669"/>
    <property type="project" value="InterPro"/>
</dbReference>
<dbReference type="PANTHER" id="PTHR43680">
    <property type="entry name" value="NITRATE REDUCTASE MOLYBDENUM COFACTOR ASSEMBLY CHAPERONE"/>
    <property type="match status" value="1"/>
</dbReference>
<comment type="caution">
    <text evidence="2">The sequence shown here is derived from an EMBL/GenBank/DDBJ whole genome shotgun (WGS) entry which is preliminary data.</text>
</comment>
<dbReference type="GO" id="GO:0042128">
    <property type="term" value="P:nitrate assimilation"/>
    <property type="evidence" value="ECO:0007669"/>
    <property type="project" value="UniProtKB-KW"/>
</dbReference>
<gene>
    <name evidence="2" type="ORF">AWB82_05307</name>
</gene>
<protein>
    <submittedName>
        <fullName evidence="2">Nitrate reductase subunit delta</fullName>
    </submittedName>
</protein>
<dbReference type="OrthoDB" id="8478585at2"/>
<dbReference type="GO" id="GO:0016530">
    <property type="term" value="F:metallochaperone activity"/>
    <property type="evidence" value="ECO:0007669"/>
    <property type="project" value="TreeGrafter"/>
</dbReference>
<evidence type="ECO:0000256" key="1">
    <source>
        <dbReference type="ARBA" id="ARBA00023063"/>
    </source>
</evidence>
<dbReference type="RefSeq" id="WP_086972328.1">
    <property type="nucleotide sequence ID" value="NZ_FCOJ02000047.1"/>
</dbReference>
<dbReference type="STRING" id="1777143.AWB82_05307"/>
<dbReference type="EMBL" id="FCOJ02000047">
    <property type="protein sequence ID" value="SAK80590.1"/>
    <property type="molecule type" value="Genomic_DNA"/>
</dbReference>
<name>A0A158CE74_9BURK</name>
<dbReference type="InterPro" id="IPR003765">
    <property type="entry name" value="NO3_reductase_chaperone_NarJ"/>
</dbReference>
<reference evidence="2" key="1">
    <citation type="submission" date="2016-01" db="EMBL/GenBank/DDBJ databases">
        <authorList>
            <person name="Peeters C."/>
        </authorList>
    </citation>
    <scope>NUCLEOTIDE SEQUENCE [LARGE SCALE GENOMIC DNA]</scope>
    <source>
        <strain evidence="2">LMG 29325</strain>
    </source>
</reference>
<dbReference type="InterPro" id="IPR036411">
    <property type="entry name" value="TorD-like_sf"/>
</dbReference>
<dbReference type="PANTHER" id="PTHR43680:SF2">
    <property type="entry name" value="NITRATE REDUCTASE MOLYBDENUM COFACTOR ASSEMBLY CHAPERONE NARJ"/>
    <property type="match status" value="1"/>
</dbReference>
<sequence length="225" mass="24725">MSLYPILSALLDYPEPALLEALPEIEAALHEWPQARAHLAPLIASLKRPLIDVQLAYVATFDRNPSHSLHLFEHVHGESRDRGQAMVDLLDEYRGLGLDVESNELPDYVPLFLEALGAVDPDRAQSLLDDAIHVLDAIGGRLARDESPYAAIFAVLRELATIEPRPLSHPPVRDMDEMLATIEPGPDGVEPLLAPHVRLETQTIRFHPRGAMTAGADAPTAKDAR</sequence>
<dbReference type="GO" id="GO:0051082">
    <property type="term" value="F:unfolded protein binding"/>
    <property type="evidence" value="ECO:0007669"/>
    <property type="project" value="InterPro"/>
</dbReference>
<evidence type="ECO:0000313" key="3">
    <source>
        <dbReference type="Proteomes" id="UP000054596"/>
    </source>
</evidence>
<dbReference type="Proteomes" id="UP000054596">
    <property type="component" value="Unassembled WGS sequence"/>
</dbReference>
<proteinExistence type="predicted"/>
<dbReference type="NCBIfam" id="TIGR00684">
    <property type="entry name" value="narJ"/>
    <property type="match status" value="1"/>
</dbReference>
<keyword evidence="3" id="KW-1185">Reference proteome</keyword>
<dbReference type="Pfam" id="PF02613">
    <property type="entry name" value="Nitrate_red_del"/>
    <property type="match status" value="1"/>
</dbReference>
<dbReference type="AlphaFoldDB" id="A0A158CE74"/>
<dbReference type="Gene3D" id="1.10.3480.10">
    <property type="entry name" value="TorD-like"/>
    <property type="match status" value="1"/>
</dbReference>
<organism evidence="2 3">
    <name type="scientific">Caballeronia glebae</name>
    <dbReference type="NCBI Taxonomy" id="1777143"/>
    <lineage>
        <taxon>Bacteria</taxon>
        <taxon>Pseudomonadati</taxon>
        <taxon>Pseudomonadota</taxon>
        <taxon>Betaproteobacteria</taxon>
        <taxon>Burkholderiales</taxon>
        <taxon>Burkholderiaceae</taxon>
        <taxon>Caballeronia</taxon>
    </lineage>
</organism>
<dbReference type="InterPro" id="IPR020945">
    <property type="entry name" value="DMSO/NO3_reduct_chaperone"/>
</dbReference>